<keyword evidence="2" id="KW-1185">Reference proteome</keyword>
<comment type="caution">
    <text evidence="1">The sequence shown here is derived from an EMBL/GenBank/DDBJ whole genome shotgun (WGS) entry which is preliminary data.</text>
</comment>
<proteinExistence type="predicted"/>
<protein>
    <submittedName>
        <fullName evidence="1">Uncharacterized protein</fullName>
    </submittedName>
</protein>
<reference evidence="2" key="1">
    <citation type="journal article" date="2019" name="Int. J. Syst. Evol. Microbiol.">
        <title>The Global Catalogue of Microorganisms (GCM) 10K type strain sequencing project: providing services to taxonomists for standard genome sequencing and annotation.</title>
        <authorList>
            <consortium name="The Broad Institute Genomics Platform"/>
            <consortium name="The Broad Institute Genome Sequencing Center for Infectious Disease"/>
            <person name="Wu L."/>
            <person name="Ma J."/>
        </authorList>
    </citation>
    <scope>NUCLEOTIDE SEQUENCE [LARGE SCALE GENOMIC DNA]</scope>
    <source>
        <strain evidence="2">JCM 17217</strain>
    </source>
</reference>
<dbReference type="Proteomes" id="UP001501556">
    <property type="component" value="Unassembled WGS sequence"/>
</dbReference>
<evidence type="ECO:0000313" key="2">
    <source>
        <dbReference type="Proteomes" id="UP001501556"/>
    </source>
</evidence>
<accession>A0ABP7PRB1</accession>
<name>A0ABP7PRB1_9BACT</name>
<organism evidence="1 2">
    <name type="scientific">Hymenobacter antarcticus</name>
    <dbReference type="NCBI Taxonomy" id="486270"/>
    <lineage>
        <taxon>Bacteria</taxon>
        <taxon>Pseudomonadati</taxon>
        <taxon>Bacteroidota</taxon>
        <taxon>Cytophagia</taxon>
        <taxon>Cytophagales</taxon>
        <taxon>Hymenobacteraceae</taxon>
        <taxon>Hymenobacter</taxon>
    </lineage>
</organism>
<evidence type="ECO:0000313" key="1">
    <source>
        <dbReference type="EMBL" id="GAA3969721.1"/>
    </source>
</evidence>
<dbReference type="EMBL" id="BAABDI010000007">
    <property type="protein sequence ID" value="GAA3969721.1"/>
    <property type="molecule type" value="Genomic_DNA"/>
</dbReference>
<gene>
    <name evidence="1" type="ORF">GCM10022407_14530</name>
</gene>
<sequence length="277" mass="30502">MVLTQPVYIEREYMRRQFVGRLESQERYYANLFRQQPEHAPVCLRYPATFFRYVGAPPLIRQAVQETIQAATERVRFYITELPLGPNPTVRAVPFSAVVRLQVVPVPAGAHVHAHCVNPGGQLVAGQLMQRVHAADAVTEFEPFQLSPATLTTAYAKSSASSATLAQKLFTHVSLDHVVPFTDTLRANVDKLPGLRALTARISQTGGPPLQAPNARYFAGQREIYQGFCKPGALPVDLVDQVAAEIRLLAEQVQLEILSTSRNSQRGSNTFPSKAAA</sequence>